<keyword evidence="2" id="KW-1185">Reference proteome</keyword>
<dbReference type="EMBL" id="LR593887">
    <property type="protein sequence ID" value="VTR97024.1"/>
    <property type="molecule type" value="Genomic_DNA"/>
</dbReference>
<sequence>MTCRPLFTTPDVLQNLGDIVGIIEIEVRKRSGGTPARPGTPHLCGSLLFSGLQPRFLTSERSNRHPSKRADGRGRLGLCRKLRQRIGQRIGIPRKRPQRQRLDGRHNKRLRGIDSKYRLRRQWEFIERNRIGERVYGDARQRRSRKRIGEFERERVGIKRRRLCGDARQRRSRKRICKRERFGA</sequence>
<protein>
    <submittedName>
        <fullName evidence="1">Uncharacterized protein</fullName>
    </submittedName>
</protein>
<dbReference type="AlphaFoldDB" id="A0A6C2YI36"/>
<dbReference type="KEGG" id="tim:GMBLW1_31570"/>
<evidence type="ECO:0000313" key="2">
    <source>
        <dbReference type="Proteomes" id="UP000464378"/>
    </source>
</evidence>
<gene>
    <name evidence="1" type="ORF">GMBLW1_31570</name>
</gene>
<name>A0A6C2YI36_9BACT</name>
<dbReference type="EMBL" id="LR586016">
    <property type="protein sequence ID" value="VIP00803.1"/>
    <property type="molecule type" value="Genomic_DNA"/>
</dbReference>
<organism evidence="1">
    <name type="scientific">Tuwongella immobilis</name>
    <dbReference type="NCBI Taxonomy" id="692036"/>
    <lineage>
        <taxon>Bacteria</taxon>
        <taxon>Pseudomonadati</taxon>
        <taxon>Planctomycetota</taxon>
        <taxon>Planctomycetia</taxon>
        <taxon>Gemmatales</taxon>
        <taxon>Gemmataceae</taxon>
        <taxon>Tuwongella</taxon>
    </lineage>
</organism>
<dbReference type="InParanoid" id="A0A6C2YI36"/>
<proteinExistence type="predicted"/>
<dbReference type="Proteomes" id="UP000464378">
    <property type="component" value="Chromosome"/>
</dbReference>
<accession>A0A6C2YI36</accession>
<reference evidence="1" key="1">
    <citation type="submission" date="2019-04" db="EMBL/GenBank/DDBJ databases">
        <authorList>
            <consortium name="Science for Life Laboratories"/>
        </authorList>
    </citation>
    <scope>NUCLEOTIDE SEQUENCE</scope>
    <source>
        <strain evidence="1">MBLW1</strain>
    </source>
</reference>
<evidence type="ECO:0000313" key="1">
    <source>
        <dbReference type="EMBL" id="VIP00803.1"/>
    </source>
</evidence>